<organism evidence="3 4">
    <name type="scientific">Kinneretia aquatilis</name>
    <dbReference type="NCBI Taxonomy" id="2070761"/>
    <lineage>
        <taxon>Bacteria</taxon>
        <taxon>Pseudomonadati</taxon>
        <taxon>Pseudomonadota</taxon>
        <taxon>Betaproteobacteria</taxon>
        <taxon>Burkholderiales</taxon>
        <taxon>Sphaerotilaceae</taxon>
        <taxon>Roseateles</taxon>
    </lineage>
</organism>
<proteinExistence type="predicted"/>
<feature type="transmembrane region" description="Helical" evidence="1">
    <location>
        <begin position="212"/>
        <end position="229"/>
    </location>
</feature>
<dbReference type="EMBL" id="POSP01000003">
    <property type="protein sequence ID" value="PND39012.1"/>
    <property type="molecule type" value="Genomic_DNA"/>
</dbReference>
<keyword evidence="1" id="KW-1133">Transmembrane helix</keyword>
<dbReference type="RefSeq" id="WP_102768929.1">
    <property type="nucleotide sequence ID" value="NZ_POSP01000003.1"/>
</dbReference>
<dbReference type="SUPFAM" id="SSF48317">
    <property type="entry name" value="Acid phosphatase/Vanadium-dependent haloperoxidase"/>
    <property type="match status" value="1"/>
</dbReference>
<feature type="transmembrane region" description="Helical" evidence="1">
    <location>
        <begin position="180"/>
        <end position="200"/>
    </location>
</feature>
<protein>
    <submittedName>
        <fullName evidence="3">PAP2 family protein</fullName>
    </submittedName>
</protein>
<dbReference type="AlphaFoldDB" id="A0A2N8L022"/>
<feature type="transmembrane region" description="Helical" evidence="1">
    <location>
        <begin position="101"/>
        <end position="117"/>
    </location>
</feature>
<dbReference type="CDD" id="cd03396">
    <property type="entry name" value="PAP2_like_6"/>
    <property type="match status" value="1"/>
</dbReference>
<dbReference type="InterPro" id="IPR000326">
    <property type="entry name" value="PAP2/HPO"/>
</dbReference>
<dbReference type="Pfam" id="PF01569">
    <property type="entry name" value="PAP2"/>
    <property type="match status" value="1"/>
</dbReference>
<comment type="caution">
    <text evidence="3">The sequence shown here is derived from an EMBL/GenBank/DDBJ whole genome shotgun (WGS) entry which is preliminary data.</text>
</comment>
<keyword evidence="4" id="KW-1185">Reference proteome</keyword>
<evidence type="ECO:0000313" key="4">
    <source>
        <dbReference type="Proteomes" id="UP000235916"/>
    </source>
</evidence>
<keyword evidence="1" id="KW-0472">Membrane</keyword>
<feature type="transmembrane region" description="Helical" evidence="1">
    <location>
        <begin position="155"/>
        <end position="173"/>
    </location>
</feature>
<name>A0A2N8L022_9BURK</name>
<keyword evidence="1" id="KW-0812">Transmembrane</keyword>
<dbReference type="OrthoDB" id="7348799at2"/>
<dbReference type="InterPro" id="IPR036938">
    <property type="entry name" value="PAP2/HPO_sf"/>
</dbReference>
<gene>
    <name evidence="3" type="ORF">C1O66_16750</name>
</gene>
<dbReference type="Gene3D" id="1.20.144.10">
    <property type="entry name" value="Phosphatidic acid phosphatase type 2/haloperoxidase"/>
    <property type="match status" value="1"/>
</dbReference>
<evidence type="ECO:0000256" key="1">
    <source>
        <dbReference type="SAM" id="Phobius"/>
    </source>
</evidence>
<accession>A0A2N8L022</accession>
<feature type="domain" description="Phosphatidic acid phosphatase type 2/haloperoxidase" evidence="2">
    <location>
        <begin position="104"/>
        <end position="231"/>
    </location>
</feature>
<sequence>MNAILPAAAPAWRRDLLLSLIALALLAAWEWSGLDLSISRLYGDASGFRWREAWLTAGLGHQGGRTLAWLIFIGLIIDAIRPWIARPDRSPLPSPARSERRFWLLVTLACLIAIPALKQVSQTSCPWDLQEFGGSAPYVPHWLLGVKDGGGGHCFPSGHAIAAFAFFSQFFLWRQDRPAIARLWLAGVLVFGTLFGWAQLARGAHYVSHTMWSAWICWAICVAAAAWRARRSQA</sequence>
<evidence type="ECO:0000259" key="2">
    <source>
        <dbReference type="Pfam" id="PF01569"/>
    </source>
</evidence>
<feature type="transmembrane region" description="Helical" evidence="1">
    <location>
        <begin position="59"/>
        <end position="80"/>
    </location>
</feature>
<evidence type="ECO:0000313" key="3">
    <source>
        <dbReference type="EMBL" id="PND39012.1"/>
    </source>
</evidence>
<dbReference type="Proteomes" id="UP000235916">
    <property type="component" value="Unassembled WGS sequence"/>
</dbReference>
<reference evidence="3 4" key="1">
    <citation type="submission" date="2018-01" db="EMBL/GenBank/DDBJ databases">
        <title>Draft genome sequence of Paucibacter aquatile CR182 isolated from freshwater of the Nakdong River.</title>
        <authorList>
            <person name="Choi A."/>
            <person name="Chung E.J."/>
        </authorList>
    </citation>
    <scope>NUCLEOTIDE SEQUENCE [LARGE SCALE GENOMIC DNA]</scope>
    <source>
        <strain evidence="3 4">CR182</strain>
    </source>
</reference>